<accession>A0A6J4KN62</accession>
<dbReference type="GO" id="GO:0003955">
    <property type="term" value="F:NAD(P)H dehydrogenase (quinone) activity"/>
    <property type="evidence" value="ECO:0007669"/>
    <property type="project" value="TreeGrafter"/>
</dbReference>
<evidence type="ECO:0000259" key="6">
    <source>
        <dbReference type="Pfam" id="PF07992"/>
    </source>
</evidence>
<comment type="similarity">
    <text evidence="2">Belongs to the NADH dehydrogenase family.</text>
</comment>
<dbReference type="Pfam" id="PF07992">
    <property type="entry name" value="Pyr_redox_2"/>
    <property type="match status" value="1"/>
</dbReference>
<dbReference type="EMBL" id="CADCTV010000233">
    <property type="protein sequence ID" value="CAA9310161.1"/>
    <property type="molecule type" value="Genomic_DNA"/>
</dbReference>
<keyword evidence="5 8" id="KW-0560">Oxidoreductase</keyword>
<dbReference type="Gene3D" id="3.50.50.100">
    <property type="match status" value="1"/>
</dbReference>
<dbReference type="Pfam" id="PF22366">
    <property type="entry name" value="NDH2_C"/>
    <property type="match status" value="1"/>
</dbReference>
<proteinExistence type="inferred from homology"/>
<dbReference type="AlphaFoldDB" id="A0A6J4KN62"/>
<evidence type="ECO:0000256" key="4">
    <source>
        <dbReference type="ARBA" id="ARBA00022827"/>
    </source>
</evidence>
<keyword evidence="3" id="KW-0285">Flavoprotein</keyword>
<dbReference type="InterPro" id="IPR036188">
    <property type="entry name" value="FAD/NAD-bd_sf"/>
</dbReference>
<evidence type="ECO:0000256" key="2">
    <source>
        <dbReference type="ARBA" id="ARBA00005272"/>
    </source>
</evidence>
<evidence type="ECO:0000313" key="8">
    <source>
        <dbReference type="EMBL" id="CAA9310161.1"/>
    </source>
</evidence>
<dbReference type="PRINTS" id="PR00411">
    <property type="entry name" value="PNDRDTASEI"/>
</dbReference>
<dbReference type="InterPro" id="IPR051169">
    <property type="entry name" value="NADH-Q_oxidoreductase"/>
</dbReference>
<gene>
    <name evidence="8" type="ORF">AVDCRST_MAG89-1066</name>
</gene>
<evidence type="ECO:0000256" key="3">
    <source>
        <dbReference type="ARBA" id="ARBA00022630"/>
    </source>
</evidence>
<evidence type="ECO:0000256" key="1">
    <source>
        <dbReference type="ARBA" id="ARBA00001974"/>
    </source>
</evidence>
<sequence length="470" mass="51614">MPPSAGATGRPPRIVILGGGVGGLAAAIHLERLFGRTAAEITLVSRDNFLLLSPLLFEACSGVLDFRHCAQPIRPCLRAARFIEATVDGVDPERQIVRAVAAEGGVHELPYDHLVVALGATTNLQLIPGSEHARTFKTVADALRLRNHLIERFERADIEPDQRRRRQQLTVVVIGGGLVGTELLGELTAFASDILRYYPHVRREDLSFHLFEAGERLLPESMPYVANYAERLLRRRGAHVHTSTPVRAIEPGGVRWGNDFIEADTVILAAGIVPSPASAAIRVERDRRGRIVTDAAMRSVSHPGVWAIGDCAAVPGPDGTPYPALAQHAVREARAVARNVHAVVTGRRLAPFVYRSLGTMAAFGHSRAAADVRGIHIGGFAAWWMRRTYYLFQMPRWDTRLRIALDWTIALFFRPDLTKVDLADEYEQEQRNCPAGVLPSVAHAGPEHSPLGIHLDPGMIESLPRPMHTH</sequence>
<dbReference type="PRINTS" id="PR00368">
    <property type="entry name" value="FADPNR"/>
</dbReference>
<comment type="cofactor">
    <cofactor evidence="1">
        <name>FAD</name>
        <dbReference type="ChEBI" id="CHEBI:57692"/>
    </cofactor>
</comment>
<evidence type="ECO:0000256" key="5">
    <source>
        <dbReference type="ARBA" id="ARBA00023002"/>
    </source>
</evidence>
<dbReference type="GO" id="GO:0019646">
    <property type="term" value="P:aerobic electron transport chain"/>
    <property type="evidence" value="ECO:0007669"/>
    <property type="project" value="TreeGrafter"/>
</dbReference>
<name>A0A6J4KN62_9BACT</name>
<reference evidence="8" key="1">
    <citation type="submission" date="2020-02" db="EMBL/GenBank/DDBJ databases">
        <authorList>
            <person name="Meier V. D."/>
        </authorList>
    </citation>
    <scope>NUCLEOTIDE SEQUENCE</scope>
    <source>
        <strain evidence="8">AVDCRST_MAG89</strain>
    </source>
</reference>
<keyword evidence="4" id="KW-0274">FAD</keyword>
<feature type="domain" description="FAD/NAD(P)-binding" evidence="6">
    <location>
        <begin position="13"/>
        <end position="333"/>
    </location>
</feature>
<dbReference type="SUPFAM" id="SSF51905">
    <property type="entry name" value="FAD/NAD(P)-binding domain"/>
    <property type="match status" value="1"/>
</dbReference>
<dbReference type="InterPro" id="IPR054585">
    <property type="entry name" value="NDH2-like_C"/>
</dbReference>
<protein>
    <submittedName>
        <fullName evidence="8">NADH dehydrogenase</fullName>
        <ecNumber evidence="8">1.6.99.3</ecNumber>
    </submittedName>
</protein>
<organism evidence="8">
    <name type="scientific">uncultured Gemmatimonadota bacterium</name>
    <dbReference type="NCBI Taxonomy" id="203437"/>
    <lineage>
        <taxon>Bacteria</taxon>
        <taxon>Pseudomonadati</taxon>
        <taxon>Gemmatimonadota</taxon>
        <taxon>environmental samples</taxon>
    </lineage>
</organism>
<dbReference type="EC" id="1.6.99.3" evidence="8"/>
<evidence type="ECO:0000259" key="7">
    <source>
        <dbReference type="Pfam" id="PF22366"/>
    </source>
</evidence>
<dbReference type="PANTHER" id="PTHR42913:SF3">
    <property type="entry name" value="64 KDA MITOCHONDRIAL NADH DEHYDROGENASE (EUROFUNG)"/>
    <property type="match status" value="1"/>
</dbReference>
<feature type="domain" description="External alternative NADH-ubiquinone oxidoreductase-like C-terminal" evidence="7">
    <location>
        <begin position="357"/>
        <end position="413"/>
    </location>
</feature>
<dbReference type="PANTHER" id="PTHR42913">
    <property type="entry name" value="APOPTOSIS-INDUCING FACTOR 1"/>
    <property type="match status" value="1"/>
</dbReference>
<dbReference type="InterPro" id="IPR023753">
    <property type="entry name" value="FAD/NAD-binding_dom"/>
</dbReference>